<feature type="region of interest" description="Disordered" evidence="1">
    <location>
        <begin position="1"/>
        <end position="28"/>
    </location>
</feature>
<feature type="compositionally biased region" description="Basic residues" evidence="1">
    <location>
        <begin position="1"/>
        <end position="12"/>
    </location>
</feature>
<dbReference type="EMBL" id="WIGO01000013">
    <property type="protein sequence ID" value="KAF6839479.1"/>
    <property type="molecule type" value="Genomic_DNA"/>
</dbReference>
<reference evidence="2" key="1">
    <citation type="journal article" date="2020" name="Phytopathology">
        <title>Genome Sequence Resources of Colletotrichum truncatum, C. plurivorum, C. musicola, and C. sojae: Four Species Pathogenic to Soybean (Glycine max).</title>
        <authorList>
            <person name="Rogerio F."/>
            <person name="Boufleur T.R."/>
            <person name="Ciampi-Guillardi M."/>
            <person name="Sukno S.A."/>
            <person name="Thon M.R."/>
            <person name="Massola Junior N.S."/>
            <person name="Baroncelli R."/>
        </authorList>
    </citation>
    <scope>NUCLEOTIDE SEQUENCE</scope>
    <source>
        <strain evidence="2">LFN00145</strain>
    </source>
</reference>
<gene>
    <name evidence="2" type="ORF">CPLU01_01899</name>
</gene>
<protein>
    <submittedName>
        <fullName evidence="2">F-box domain-containing protein</fullName>
    </submittedName>
</protein>
<keyword evidence="3" id="KW-1185">Reference proteome</keyword>
<proteinExistence type="predicted"/>
<sequence length="337" mass="37927">MTMAPRRARAGRGKSSANRRCDPSVPSPSAKIQLINLPRELLSEIFHLCKSPVQWHRSNTLYYPLKLSSVSKYMRAIGIRIIFKNMRRSLNLCIKGRAPFGSPDASYDRRTPAILAQVLCKMNNLELLAIETSYANQSFVIPFRKHLRYKGITLPSVNALTYHTSTTVDFLPDVFANLQVLCLNVGKSLKKTRGLDAVTSHLSLHTLELYREEGWVKEGVEEIFEFFPSVATLLVDGGLKSTRPSSLIPVFQKFVNLVDLTLATKQAGSVICPYTIGREPRPPNEDSQVNAVALFQSCRHLKKLLLDNGFRRETFGPKRQGDEVTGLAVETDNYNMW</sequence>
<evidence type="ECO:0000256" key="1">
    <source>
        <dbReference type="SAM" id="MobiDB-lite"/>
    </source>
</evidence>
<accession>A0A8H6NN19</accession>
<comment type="caution">
    <text evidence="2">The sequence shown here is derived from an EMBL/GenBank/DDBJ whole genome shotgun (WGS) entry which is preliminary data.</text>
</comment>
<evidence type="ECO:0000313" key="3">
    <source>
        <dbReference type="Proteomes" id="UP000654918"/>
    </source>
</evidence>
<name>A0A8H6NN19_9PEZI</name>
<organism evidence="2 3">
    <name type="scientific">Colletotrichum plurivorum</name>
    <dbReference type="NCBI Taxonomy" id="2175906"/>
    <lineage>
        <taxon>Eukaryota</taxon>
        <taxon>Fungi</taxon>
        <taxon>Dikarya</taxon>
        <taxon>Ascomycota</taxon>
        <taxon>Pezizomycotina</taxon>
        <taxon>Sordariomycetes</taxon>
        <taxon>Hypocreomycetidae</taxon>
        <taxon>Glomerellales</taxon>
        <taxon>Glomerellaceae</taxon>
        <taxon>Colletotrichum</taxon>
        <taxon>Colletotrichum orchidearum species complex</taxon>
    </lineage>
</organism>
<dbReference type="Proteomes" id="UP000654918">
    <property type="component" value="Unassembled WGS sequence"/>
</dbReference>
<evidence type="ECO:0000313" key="2">
    <source>
        <dbReference type="EMBL" id="KAF6839479.1"/>
    </source>
</evidence>
<dbReference type="AlphaFoldDB" id="A0A8H6NN19"/>